<accession>A0ACB8QM74</accession>
<name>A0ACB8QM74_9AGAM</name>
<sequence>MPNRPLSTVRLPPSGPSPRPSSSLSLQPPSSASSLRPSSRASTHRPISPASLRPSSQASQRPASRFSYRPPKQASRLHALCGSLVRKIIGLSKKFDEEAFEKAVENTTRDLDFGTKAAPGADINKVDNRIRRLAQKARIHSHDTWAAALEASFAALRSHMQTQRDLDQEITVRNTPLSYRICIILAAPLSETSEPMALEYLTNLDNPQPRSTIITWKDILDEEPFQGQHWEGVYGLLPGSTVERWETQSLESTPPLSPLSFDDDRLSQALSPPSGVTPEREVGGEPLAPSSSPEQAPRTVFFYDHRQDIETLQLKQYWRKEWHIPHPTEVGDELGIGQPDTDFTSCPSSYRPHRSFLDSEHDAVREVLIGLQGRKNIMLRWTSRGGTDFFFEPVPNGPRVAHLTYTSLRSVMSSFCRLATTLEHLRKFVNRTYAIVIRPESLDASSRIIPGHSKRLTRCTEAFAEALNAQICAFDAWCASQEQAIGLATAGVGSPFVVSFLGLEQRLREAFSSSFDRALDVTRKVMRDISSPQDRDAEVWMLAELPAYFLPSTISSHFLDTLLQSAQDNLAIGDSVTYEVLMRMFVAAAEPMWAAVGRWLRDGMAIHEAGVSGTKTGHYKLDDEFFIEDNQLLVLDPDYWAEGFVLKTPDFDSAGLSPLPRFLWLSAPHILAAGKAVGLMRMLGIHAMQSRSTAYREPWLVLSSVIDPKARLYSVEDVSRLVFDSLTHRCQVPQAQLIQTLFEECQFWRHLSIIQDVFLMRRGDVMSEVADTIFTKIDSGQIWTDYHFLNSALRDAVEAGTEEQVDATPFRLTYQGSRRETHTRALACLSHLTLQYASPFPLTYVFGPTAISMYSSVFGLLLQIRRAKHALERILVRTGSDRVTRSSNDMKFFYAMRNRLSWFVCALQDFIVTYVLQTAVSQLNELLRRAKSLDDAIQIHDAHLCKVVTLCFLDNNNAKLLQTIISILSMCLDFGDYFVAFTGGTTYNPSRPRFATHRYRSRRVERLRNNTVGFVLPQTESSDSDSDVEYDAIEERLREASLSMRTSISLSDQDFFSQVDRMSGELDGLIRFFRRGVEELAGSTSEAALTFGILAFAMEDWDR</sequence>
<comment type="caution">
    <text evidence="1">The sequence shown here is derived from an EMBL/GenBank/DDBJ whole genome shotgun (WGS) entry which is preliminary data.</text>
</comment>
<gene>
    <name evidence="1" type="ORF">K488DRAFT_48795</name>
</gene>
<dbReference type="Proteomes" id="UP000814128">
    <property type="component" value="Unassembled WGS sequence"/>
</dbReference>
<reference evidence="1" key="1">
    <citation type="submission" date="2021-02" db="EMBL/GenBank/DDBJ databases">
        <authorList>
            <consortium name="DOE Joint Genome Institute"/>
            <person name="Ahrendt S."/>
            <person name="Looney B.P."/>
            <person name="Miyauchi S."/>
            <person name="Morin E."/>
            <person name="Drula E."/>
            <person name="Courty P.E."/>
            <person name="Chicoki N."/>
            <person name="Fauchery L."/>
            <person name="Kohler A."/>
            <person name="Kuo A."/>
            <person name="Labutti K."/>
            <person name="Pangilinan J."/>
            <person name="Lipzen A."/>
            <person name="Riley R."/>
            <person name="Andreopoulos W."/>
            <person name="He G."/>
            <person name="Johnson J."/>
            <person name="Barry K.W."/>
            <person name="Grigoriev I.V."/>
            <person name="Nagy L."/>
            <person name="Hibbett D."/>
            <person name="Henrissat B."/>
            <person name="Matheny P.B."/>
            <person name="Labbe J."/>
            <person name="Martin F."/>
        </authorList>
    </citation>
    <scope>NUCLEOTIDE SEQUENCE</scope>
    <source>
        <strain evidence="1">EC-137</strain>
    </source>
</reference>
<dbReference type="EMBL" id="MU273532">
    <property type="protein sequence ID" value="KAI0032929.1"/>
    <property type="molecule type" value="Genomic_DNA"/>
</dbReference>
<evidence type="ECO:0000313" key="2">
    <source>
        <dbReference type="Proteomes" id="UP000814128"/>
    </source>
</evidence>
<evidence type="ECO:0000313" key="1">
    <source>
        <dbReference type="EMBL" id="KAI0032929.1"/>
    </source>
</evidence>
<keyword evidence="2" id="KW-1185">Reference proteome</keyword>
<proteinExistence type="predicted"/>
<reference evidence="1" key="2">
    <citation type="journal article" date="2022" name="New Phytol.">
        <title>Evolutionary transition to the ectomycorrhizal habit in the genomes of a hyperdiverse lineage of mushroom-forming fungi.</title>
        <authorList>
            <person name="Looney B."/>
            <person name="Miyauchi S."/>
            <person name="Morin E."/>
            <person name="Drula E."/>
            <person name="Courty P.E."/>
            <person name="Kohler A."/>
            <person name="Kuo A."/>
            <person name="LaButti K."/>
            <person name="Pangilinan J."/>
            <person name="Lipzen A."/>
            <person name="Riley R."/>
            <person name="Andreopoulos W."/>
            <person name="He G."/>
            <person name="Johnson J."/>
            <person name="Nolan M."/>
            <person name="Tritt A."/>
            <person name="Barry K.W."/>
            <person name="Grigoriev I.V."/>
            <person name="Nagy L.G."/>
            <person name="Hibbett D."/>
            <person name="Henrissat B."/>
            <person name="Matheny P.B."/>
            <person name="Labbe J."/>
            <person name="Martin F.M."/>
        </authorList>
    </citation>
    <scope>NUCLEOTIDE SEQUENCE</scope>
    <source>
        <strain evidence="1">EC-137</strain>
    </source>
</reference>
<organism evidence="1 2">
    <name type="scientific">Vararia minispora EC-137</name>
    <dbReference type="NCBI Taxonomy" id="1314806"/>
    <lineage>
        <taxon>Eukaryota</taxon>
        <taxon>Fungi</taxon>
        <taxon>Dikarya</taxon>
        <taxon>Basidiomycota</taxon>
        <taxon>Agaricomycotina</taxon>
        <taxon>Agaricomycetes</taxon>
        <taxon>Russulales</taxon>
        <taxon>Lachnocladiaceae</taxon>
        <taxon>Vararia</taxon>
    </lineage>
</organism>
<protein>
    <submittedName>
        <fullName evidence="1">Spc98 family-domain-containing protein</fullName>
    </submittedName>
</protein>